<name>A0ABW7CBF9_9CYAN</name>
<accession>A0ABW7CBF9</accession>
<keyword evidence="7" id="KW-1185">Reference proteome</keyword>
<evidence type="ECO:0000313" key="7">
    <source>
        <dbReference type="Proteomes" id="UP001604335"/>
    </source>
</evidence>
<keyword evidence="4" id="KW-0547">Nucleotide-binding</keyword>
<dbReference type="PANTHER" id="PTHR34139:SF1">
    <property type="entry name" value="RNASE MJ1380-RELATED"/>
    <property type="match status" value="1"/>
</dbReference>
<organism evidence="6 7">
    <name type="scientific">Limnothrix redekei LRLZ20PSL1</name>
    <dbReference type="NCBI Taxonomy" id="3112953"/>
    <lineage>
        <taxon>Bacteria</taxon>
        <taxon>Bacillati</taxon>
        <taxon>Cyanobacteriota</taxon>
        <taxon>Cyanophyceae</taxon>
        <taxon>Pseudanabaenales</taxon>
        <taxon>Pseudanabaenaceae</taxon>
        <taxon>Limnothrix</taxon>
    </lineage>
</organism>
<keyword evidence="3" id="KW-0540">Nuclease</keyword>
<evidence type="ECO:0000313" key="6">
    <source>
        <dbReference type="EMBL" id="MFG3817261.1"/>
    </source>
</evidence>
<evidence type="ECO:0000256" key="2">
    <source>
        <dbReference type="ARBA" id="ARBA00022649"/>
    </source>
</evidence>
<sequence length="113" mass="13191">MLPREHNYLLDMLKAAKLAQEFVADVDWDKFQLDLMRQAAVTRQLEIIGEAARRISETSQTEMPEIPWHQIIGMRNRIAHEYDRINLITLWDTIHLALPKLISTLETIIGINE</sequence>
<dbReference type="Pfam" id="PF01934">
    <property type="entry name" value="HepT-like"/>
    <property type="match status" value="1"/>
</dbReference>
<proteinExistence type="predicted"/>
<evidence type="ECO:0000256" key="3">
    <source>
        <dbReference type="ARBA" id="ARBA00022722"/>
    </source>
</evidence>
<dbReference type="InterPro" id="IPR051813">
    <property type="entry name" value="HepT_RNase_toxin"/>
</dbReference>
<keyword evidence="1" id="KW-0597">Phosphoprotein</keyword>
<dbReference type="PANTHER" id="PTHR34139">
    <property type="entry name" value="UPF0331 PROTEIN MJ0127"/>
    <property type="match status" value="1"/>
</dbReference>
<evidence type="ECO:0000256" key="1">
    <source>
        <dbReference type="ARBA" id="ARBA00022553"/>
    </source>
</evidence>
<dbReference type="EMBL" id="JAZAQF010000031">
    <property type="protein sequence ID" value="MFG3817261.1"/>
    <property type="molecule type" value="Genomic_DNA"/>
</dbReference>
<evidence type="ECO:0000256" key="5">
    <source>
        <dbReference type="ARBA" id="ARBA00022801"/>
    </source>
</evidence>
<evidence type="ECO:0000256" key="4">
    <source>
        <dbReference type="ARBA" id="ARBA00022741"/>
    </source>
</evidence>
<keyword evidence="2" id="KW-1277">Toxin-antitoxin system</keyword>
<gene>
    <name evidence="6" type="ORF">VPK24_06395</name>
</gene>
<dbReference type="Proteomes" id="UP001604335">
    <property type="component" value="Unassembled WGS sequence"/>
</dbReference>
<keyword evidence="5" id="KW-0378">Hydrolase</keyword>
<comment type="caution">
    <text evidence="6">The sequence shown here is derived from an EMBL/GenBank/DDBJ whole genome shotgun (WGS) entry which is preliminary data.</text>
</comment>
<reference evidence="7" key="1">
    <citation type="journal article" date="2024" name="Algal Res.">
        <title>Biochemical, toxicological and genomic investigation of a high-biomass producing Limnothrix strain isolated from Italian shallow drinking water reservoir.</title>
        <authorList>
            <person name="Simonazzi M."/>
            <person name="Shishido T.K."/>
            <person name="Delbaje E."/>
            <person name="Wahlsten M."/>
            <person name="Fewer D.P."/>
            <person name="Sivonen K."/>
            <person name="Pezzolesi L."/>
            <person name="Pistocchi R."/>
        </authorList>
    </citation>
    <scope>NUCLEOTIDE SEQUENCE [LARGE SCALE GENOMIC DNA]</scope>
    <source>
        <strain evidence="7">LRLZ20PSL1</strain>
    </source>
</reference>
<dbReference type="InterPro" id="IPR008201">
    <property type="entry name" value="HepT-like"/>
</dbReference>
<protein>
    <submittedName>
        <fullName evidence="6">DUF86 domain-containing protein</fullName>
    </submittedName>
</protein>
<dbReference type="RefSeq" id="WP_393011470.1">
    <property type="nucleotide sequence ID" value="NZ_JAZAQF010000031.1"/>
</dbReference>